<dbReference type="Proteomes" id="UP001201449">
    <property type="component" value="Unassembled WGS sequence"/>
</dbReference>
<protein>
    <submittedName>
        <fullName evidence="1">Uncharacterized protein</fullName>
    </submittedName>
</protein>
<dbReference type="EMBL" id="JAKEVZ010000001">
    <property type="protein sequence ID" value="MCF1749592.1"/>
    <property type="molecule type" value="Genomic_DNA"/>
</dbReference>
<gene>
    <name evidence="1" type="ORF">L0U89_00800</name>
</gene>
<name>A0ABS9BQ10_9BACT</name>
<dbReference type="RefSeq" id="WP_234859779.1">
    <property type="nucleotide sequence ID" value="NZ_JAKEVZ010000001.1"/>
</dbReference>
<evidence type="ECO:0000313" key="2">
    <source>
        <dbReference type="Proteomes" id="UP001201449"/>
    </source>
</evidence>
<sequence>MPKKPMPAIPKPYPLPKICEENGFYATKQRSYNMSQSNAPDFPYQFDIPIYFMMGVYDLHYGPAKEYLEALNAPKKQISALNTVVISPCSRNRDDFWSPWSMGFWRGRKNTGRQISAGTKISARRKEDIGEEV</sequence>
<keyword evidence="2" id="KW-1185">Reference proteome</keyword>
<reference evidence="1 2" key="1">
    <citation type="submission" date="2022-01" db="EMBL/GenBank/DDBJ databases">
        <title>Mariniradius saccharolyticus sp. nov., isolated from sediment of a river.</title>
        <authorList>
            <person name="Liu H."/>
        </authorList>
    </citation>
    <scope>NUCLEOTIDE SEQUENCE [LARGE SCALE GENOMIC DNA]</scope>
    <source>
        <strain evidence="1 2">RY-2</strain>
    </source>
</reference>
<evidence type="ECO:0000313" key="1">
    <source>
        <dbReference type="EMBL" id="MCF1749592.1"/>
    </source>
</evidence>
<comment type="caution">
    <text evidence="1">The sequence shown here is derived from an EMBL/GenBank/DDBJ whole genome shotgun (WGS) entry which is preliminary data.</text>
</comment>
<proteinExistence type="predicted"/>
<accession>A0ABS9BQ10</accession>
<organism evidence="1 2">
    <name type="scientific">Mariniradius sediminis</name>
    <dbReference type="NCBI Taxonomy" id="2909237"/>
    <lineage>
        <taxon>Bacteria</taxon>
        <taxon>Pseudomonadati</taxon>
        <taxon>Bacteroidota</taxon>
        <taxon>Cytophagia</taxon>
        <taxon>Cytophagales</taxon>
        <taxon>Cyclobacteriaceae</taxon>
        <taxon>Mariniradius</taxon>
    </lineage>
</organism>